<dbReference type="NCBIfam" id="NF006109">
    <property type="entry name" value="PRK08260.1"/>
    <property type="match status" value="1"/>
</dbReference>
<dbReference type="OrthoDB" id="9777711at2"/>
<dbReference type="GO" id="GO:0016853">
    <property type="term" value="F:isomerase activity"/>
    <property type="evidence" value="ECO:0007669"/>
    <property type="project" value="UniProtKB-KW"/>
</dbReference>
<dbReference type="PANTHER" id="PTHR43684">
    <property type="match status" value="1"/>
</dbReference>
<dbReference type="CDD" id="cd06558">
    <property type="entry name" value="crotonase-like"/>
    <property type="match status" value="1"/>
</dbReference>
<keyword evidence="3" id="KW-1185">Reference proteome</keyword>
<dbReference type="PANTHER" id="PTHR43684:SF4">
    <property type="entry name" value="ENOYL-COA HYDRATASE_ISOMERASE FAMILY PROTEIN (AFU_ORTHOLOGUE AFUA_1G01890)"/>
    <property type="match status" value="1"/>
</dbReference>
<dbReference type="InterPro" id="IPR051053">
    <property type="entry name" value="ECH/Chromodomain_protein"/>
</dbReference>
<dbReference type="PATRIC" id="fig|1280949.3.peg.2842"/>
<gene>
    <name evidence="2" type="ORF">HAD_13994</name>
</gene>
<dbReference type="Proteomes" id="UP000027446">
    <property type="component" value="Unassembled WGS sequence"/>
</dbReference>
<evidence type="ECO:0000313" key="2">
    <source>
        <dbReference type="EMBL" id="KCZ83719.1"/>
    </source>
</evidence>
<protein>
    <submittedName>
        <fullName evidence="2">Enoyl-CoA hydratase/isomerase</fullName>
    </submittedName>
</protein>
<dbReference type="InterPro" id="IPR001753">
    <property type="entry name" value="Enoyl-CoA_hydra/iso"/>
</dbReference>
<dbReference type="InterPro" id="IPR029045">
    <property type="entry name" value="ClpP/crotonase-like_dom_sf"/>
</dbReference>
<keyword evidence="2" id="KW-0413">Isomerase</keyword>
<name>A0A069E262_9PROT</name>
<organism evidence="2 3">
    <name type="scientific">Hyphomonas adhaerens MHS-3</name>
    <dbReference type="NCBI Taxonomy" id="1280949"/>
    <lineage>
        <taxon>Bacteria</taxon>
        <taxon>Pseudomonadati</taxon>
        <taxon>Pseudomonadota</taxon>
        <taxon>Alphaproteobacteria</taxon>
        <taxon>Hyphomonadales</taxon>
        <taxon>Hyphomonadaceae</taxon>
        <taxon>Hyphomonas</taxon>
    </lineage>
</organism>
<reference evidence="2 3" key="1">
    <citation type="journal article" date="2014" name="Antonie Van Leeuwenhoek">
        <title>Hyphomonas beringensis sp. nov. and Hyphomonas chukchiensis sp. nov., isolated from surface seawater of the Bering Sea and Chukchi Sea.</title>
        <authorList>
            <person name="Li C."/>
            <person name="Lai Q."/>
            <person name="Li G."/>
            <person name="Dong C."/>
            <person name="Wang J."/>
            <person name="Liao Y."/>
            <person name="Shao Z."/>
        </authorList>
    </citation>
    <scope>NUCLEOTIDE SEQUENCE [LARGE SCALE GENOMIC DNA]</scope>
    <source>
        <strain evidence="2 3">MHS-3</strain>
    </source>
</reference>
<dbReference type="SUPFAM" id="SSF52096">
    <property type="entry name" value="ClpP/crotonase"/>
    <property type="match status" value="1"/>
</dbReference>
<dbReference type="InterPro" id="IPR014748">
    <property type="entry name" value="Enoyl-CoA_hydra_C"/>
</dbReference>
<dbReference type="AlphaFoldDB" id="A0A069E262"/>
<dbReference type="STRING" id="1280949.HAD_13994"/>
<dbReference type="eggNOG" id="COG1024">
    <property type="taxonomic scope" value="Bacteria"/>
</dbReference>
<sequence length="284" mass="30203">MAYEQVLLEKDGPAAIITLNRPEKLNAFTNQLGRELADAIRACDADDDVRGIIITGAGRHFCAGADISDGADAFDTKSGSGAKNFGTSEPGKRRDGAGFIGAMYACQKPLIAAFNGAAVGVGITMMLPTDIKIASEKAKFGFVFAQRGLPPEAGSAWFLPQLVGLPQALRWCMTGKVFEAQEALEGGLISEIHPPEELLPAAKRIVAEIAQNTAPVSVALVRQLLWRFGPAADPFDLLKVDGQFALTLGSSPDVKEGVTAFLEKRAPNFPGKVSADMPDGYPWW</sequence>
<accession>A0A069E262</accession>
<comment type="similarity">
    <text evidence="1">Belongs to the enoyl-CoA hydratase/isomerase family.</text>
</comment>
<evidence type="ECO:0000313" key="3">
    <source>
        <dbReference type="Proteomes" id="UP000027446"/>
    </source>
</evidence>
<comment type="caution">
    <text evidence="2">The sequence shown here is derived from an EMBL/GenBank/DDBJ whole genome shotgun (WGS) entry which is preliminary data.</text>
</comment>
<proteinExistence type="inferred from homology"/>
<dbReference type="Gene3D" id="3.90.226.10">
    <property type="entry name" value="2-enoyl-CoA Hydratase, Chain A, domain 1"/>
    <property type="match status" value="1"/>
</dbReference>
<evidence type="ECO:0000256" key="1">
    <source>
        <dbReference type="ARBA" id="ARBA00005254"/>
    </source>
</evidence>
<dbReference type="Gene3D" id="1.10.12.10">
    <property type="entry name" value="Lyase 2-enoyl-coa Hydratase, Chain A, domain 2"/>
    <property type="match status" value="1"/>
</dbReference>
<dbReference type="EMBL" id="ARYH01000002">
    <property type="protein sequence ID" value="KCZ83719.1"/>
    <property type="molecule type" value="Genomic_DNA"/>
</dbReference>
<dbReference type="Pfam" id="PF00378">
    <property type="entry name" value="ECH_1"/>
    <property type="match status" value="1"/>
</dbReference>
<dbReference type="RefSeq" id="WP_035572715.1">
    <property type="nucleotide sequence ID" value="NZ_ARYH01000002.1"/>
</dbReference>